<feature type="unsure residue" description="D or N" evidence="15">
    <location>
        <position position="72"/>
    </location>
</feature>
<gene>
    <name evidence="15" type="primary">LOC116305341</name>
</gene>
<keyword evidence="5" id="KW-0489">Methyltransferase</keyword>
<organism evidence="14 15">
    <name type="scientific">Actinia tenebrosa</name>
    <name type="common">Australian red waratah sea anemone</name>
    <dbReference type="NCBI Taxonomy" id="6105"/>
    <lineage>
        <taxon>Eukaryota</taxon>
        <taxon>Metazoa</taxon>
        <taxon>Cnidaria</taxon>
        <taxon>Anthozoa</taxon>
        <taxon>Hexacorallia</taxon>
        <taxon>Actiniaria</taxon>
        <taxon>Actiniidae</taxon>
        <taxon>Actinia</taxon>
    </lineage>
</organism>
<dbReference type="PANTHER" id="PTHR48418">
    <property type="entry name" value="TRNA WYBUTOSINE-SYNTHESIZING PROTEIN 3"/>
    <property type="match status" value="1"/>
</dbReference>
<comment type="pathway">
    <text evidence="1">tRNA modification; wybutosine-tRNA(Phe) biosynthesis.</text>
</comment>
<dbReference type="FunCoup" id="A0A6P8IYS5">
    <property type="interactions" value="724"/>
</dbReference>
<keyword evidence="7" id="KW-0949">S-adenosyl-L-methionine</keyword>
<evidence type="ECO:0000256" key="12">
    <source>
        <dbReference type="SAM" id="MobiDB-lite"/>
    </source>
</evidence>
<dbReference type="EC" id="2.1.1.282" evidence="3"/>
<evidence type="ECO:0000256" key="4">
    <source>
        <dbReference type="ARBA" id="ARBA00016536"/>
    </source>
</evidence>
<feature type="region of interest" description="Disordered" evidence="12">
    <location>
        <begin position="195"/>
        <end position="218"/>
    </location>
</feature>
<dbReference type="KEGG" id="aten:116305341"/>
<comment type="function">
    <text evidence="9">Probable S-adenosyl-L-methionine-dependent methyltransferase that acts as a component of the wybutosine biosynthesis pathway. Wybutosine is a hyper modified guanosine with a tricyclic base found at the 3'-position adjacent to the anticodon of eukaryotic phenylalanine tRNA.</text>
</comment>
<dbReference type="PANTHER" id="PTHR48418:SF1">
    <property type="entry name" value="TRNA WYBUTOSINE-SYNTHESIZING PROTEIN 3"/>
    <property type="match status" value="1"/>
</dbReference>
<evidence type="ECO:0000256" key="3">
    <source>
        <dbReference type="ARBA" id="ARBA00012750"/>
    </source>
</evidence>
<accession>A0A6P8IYS5</accession>
<dbReference type="Proteomes" id="UP000515163">
    <property type="component" value="Unplaced"/>
</dbReference>
<evidence type="ECO:0000256" key="7">
    <source>
        <dbReference type="ARBA" id="ARBA00022691"/>
    </source>
</evidence>
<keyword evidence="6" id="KW-0808">Transferase</keyword>
<proteinExistence type="inferred from homology"/>
<dbReference type="GO" id="GO:0032259">
    <property type="term" value="P:methylation"/>
    <property type="evidence" value="ECO:0007669"/>
    <property type="project" value="UniProtKB-KW"/>
</dbReference>
<name>A0A6P8IYS5_ACTTE</name>
<dbReference type="FunFam" id="3.30.1960.10:FF:000001">
    <property type="entry name" value="tRNA wybutosine-synthesizing protein 3 homolog"/>
    <property type="match status" value="1"/>
</dbReference>
<evidence type="ECO:0000256" key="1">
    <source>
        <dbReference type="ARBA" id="ARBA00004797"/>
    </source>
</evidence>
<evidence type="ECO:0000256" key="6">
    <source>
        <dbReference type="ARBA" id="ARBA00022679"/>
    </source>
</evidence>
<evidence type="ECO:0000313" key="14">
    <source>
        <dbReference type="Proteomes" id="UP000515163"/>
    </source>
</evidence>
<dbReference type="GO" id="GO:0008168">
    <property type="term" value="F:methyltransferase activity"/>
    <property type="evidence" value="ECO:0007669"/>
    <property type="project" value="UniProtKB-KW"/>
</dbReference>
<keyword evidence="8" id="KW-0819">tRNA processing</keyword>
<feature type="domain" description="tRNA wybutosine-synthesizing protein" evidence="13">
    <location>
        <begin position="8"/>
        <end position="187"/>
    </location>
</feature>
<dbReference type="UniPathway" id="UPA00375"/>
<dbReference type="RefSeq" id="XP_031571098.1">
    <property type="nucleotide sequence ID" value="XM_031715238.1"/>
</dbReference>
<reference evidence="15" key="1">
    <citation type="submission" date="2025-08" db="UniProtKB">
        <authorList>
            <consortium name="RefSeq"/>
        </authorList>
    </citation>
    <scope>IDENTIFICATION</scope>
    <source>
        <tissue evidence="15">Tentacle</tissue>
    </source>
</reference>
<evidence type="ECO:0000256" key="9">
    <source>
        <dbReference type="ARBA" id="ARBA00025378"/>
    </source>
</evidence>
<evidence type="ECO:0000259" key="13">
    <source>
        <dbReference type="Pfam" id="PF02676"/>
    </source>
</evidence>
<keyword evidence="14" id="KW-1185">Reference proteome</keyword>
<dbReference type="InParanoid" id="A0A6P8IYS5"/>
<feature type="unsure residue" description="E or Q" evidence="15">
    <location>
        <position position="145"/>
    </location>
</feature>
<dbReference type="GO" id="GO:0008033">
    <property type="term" value="P:tRNA processing"/>
    <property type="evidence" value="ECO:0007669"/>
    <property type="project" value="UniProtKB-KW"/>
</dbReference>
<dbReference type="InterPro" id="IPR003827">
    <property type="entry name" value="tRNA_yW-synthesising"/>
</dbReference>
<comment type="catalytic activity">
    <reaction evidence="11">
        <text>4-demethyl-7-[(3S)-3-amino-3-carboxypropyl]wyosine(37) in tRNA(Phe) + S-adenosyl-L-methionine = 7-[(3S)-3-amino-3-carboxypropyl]wyosine(37) in tRNA(Phe) + S-adenosyl-L-homocysteine + H(+)</text>
        <dbReference type="Rhea" id="RHEA:36635"/>
        <dbReference type="Rhea" id="RHEA-COMP:10378"/>
        <dbReference type="Rhea" id="RHEA-COMP:10379"/>
        <dbReference type="ChEBI" id="CHEBI:15378"/>
        <dbReference type="ChEBI" id="CHEBI:57856"/>
        <dbReference type="ChEBI" id="CHEBI:59789"/>
        <dbReference type="ChEBI" id="CHEBI:73543"/>
        <dbReference type="ChEBI" id="CHEBI:73550"/>
        <dbReference type="EC" id="2.1.1.282"/>
    </reaction>
</comment>
<dbReference type="SUPFAM" id="SSF111278">
    <property type="entry name" value="SSo0622-like"/>
    <property type="match status" value="1"/>
</dbReference>
<evidence type="ECO:0000256" key="8">
    <source>
        <dbReference type="ARBA" id="ARBA00022694"/>
    </source>
</evidence>
<evidence type="ECO:0000313" key="15">
    <source>
        <dbReference type="RefSeq" id="XP_031571098.1"/>
    </source>
</evidence>
<dbReference type="OrthoDB" id="263283at2759"/>
<dbReference type="Pfam" id="PF02676">
    <property type="entry name" value="TYW3"/>
    <property type="match status" value="1"/>
</dbReference>
<protein>
    <recommendedName>
        <fullName evidence="4">tRNA wybutosine-synthesizing protein 3 homolog</fullName>
        <ecNumber evidence="3">2.1.1.282</ecNumber>
    </recommendedName>
    <alternativeName>
        <fullName evidence="10">tRNA(Phe) 7-((3-amino-3-carboxypropyl)-4-demethylwyosine(37)-N(4))-methyltransferase</fullName>
    </alternativeName>
</protein>
<evidence type="ECO:0000256" key="2">
    <source>
        <dbReference type="ARBA" id="ARBA00008569"/>
    </source>
</evidence>
<feature type="unsure residue" description="D or N" evidence="15">
    <location>
        <position position="170"/>
    </location>
</feature>
<comment type="similarity">
    <text evidence="2">Belongs to the TYW3 family.</text>
</comment>
<evidence type="ECO:0000256" key="11">
    <source>
        <dbReference type="ARBA" id="ARBA00049202"/>
    </source>
</evidence>
<dbReference type="AlphaFoldDB" id="A0A6P8IYS5"/>
<evidence type="ECO:0000256" key="10">
    <source>
        <dbReference type="ARBA" id="ARBA00030554"/>
    </source>
</evidence>
<evidence type="ECO:0000256" key="5">
    <source>
        <dbReference type="ARBA" id="ARBA00022603"/>
    </source>
</evidence>
<sequence>MADFDKQKEKSLSQADLSKKGSIDEHILELVQYINGLDNYFTTSSCSGRICVFSEDSEHKKKSGKWLFISHDKIELQSLLLSLDVSEGNAVFKFEPFVLHVQCKTIEDAQSLLRNALESGYKNSGIVVGKKSRFILAVRSTQSMEVPIIHRGKLLVSNEYIKYLVEIANDKMDENLTKIKRFFNNLKTLRETVKRSCHKGRKKPDSPTTQEKSEPQSIHLGTRELDHMEQDNDIEDCLADFYEHHIS</sequence>
<dbReference type="Gene3D" id="3.30.1960.10">
    <property type="entry name" value="tRNA wybutosine-synthesizing-like"/>
    <property type="match status" value="1"/>
</dbReference>
<dbReference type="InterPro" id="IPR036602">
    <property type="entry name" value="tRNA_yW-synthesising-like_sf"/>
</dbReference>